<dbReference type="EMBL" id="FPHB01000005">
    <property type="protein sequence ID" value="SFV49776.1"/>
    <property type="molecule type" value="Genomic_DNA"/>
</dbReference>
<dbReference type="GO" id="GO:0045936">
    <property type="term" value="P:negative regulation of phosphate metabolic process"/>
    <property type="evidence" value="ECO:0007669"/>
    <property type="project" value="InterPro"/>
</dbReference>
<dbReference type="SUPFAM" id="SSF109755">
    <property type="entry name" value="PhoU-like"/>
    <property type="match status" value="1"/>
</dbReference>
<dbReference type="PANTHER" id="PTHR42930">
    <property type="entry name" value="PHOSPHATE-SPECIFIC TRANSPORT SYSTEM ACCESSORY PROTEIN PHOU"/>
    <property type="match status" value="1"/>
</dbReference>
<protein>
    <submittedName>
        <fullName evidence="2">Phosphate transport system regulatory protein PhoU</fullName>
    </submittedName>
</protein>
<dbReference type="InterPro" id="IPR038078">
    <property type="entry name" value="PhoU-like_sf"/>
</dbReference>
<evidence type="ECO:0000259" key="1">
    <source>
        <dbReference type="Pfam" id="PF01895"/>
    </source>
</evidence>
<dbReference type="Pfam" id="PF01895">
    <property type="entry name" value="PhoU"/>
    <property type="match status" value="2"/>
</dbReference>
<gene>
    <name evidence="2" type="ORF">MNB_SM-7-580</name>
</gene>
<name>A0A1W1B8D9_9ZZZZ</name>
<sequence length="218" mass="24595">MLPQYKEKLDEIKKAVSDIATGLCKANTQILESMSECDEEKFTGAREFIRNVSSKTTDIDNKIVKTLALYSPEAKDLRLLVAYLKITNELVRASSNTRSYIKGFIKTCEQIDKQIINEYAIPMQRATVEALSYMVEMINNEDCDEVQELYSKVLIAESKSDDLYDMIESSILSKEDQLSDFETANKMLSSLRKSEKIADRALSIASLLLYASIGGEIN</sequence>
<dbReference type="PANTHER" id="PTHR42930:SF3">
    <property type="entry name" value="PHOSPHATE-SPECIFIC TRANSPORT SYSTEM ACCESSORY PROTEIN PHOU"/>
    <property type="match status" value="1"/>
</dbReference>
<dbReference type="Gene3D" id="1.20.58.220">
    <property type="entry name" value="Phosphate transport system protein phou homolog 2, domain 2"/>
    <property type="match status" value="1"/>
</dbReference>
<accession>A0A1W1B8D9</accession>
<dbReference type="AlphaFoldDB" id="A0A1W1B8D9"/>
<organism evidence="2">
    <name type="scientific">hydrothermal vent metagenome</name>
    <dbReference type="NCBI Taxonomy" id="652676"/>
    <lineage>
        <taxon>unclassified sequences</taxon>
        <taxon>metagenomes</taxon>
        <taxon>ecological metagenomes</taxon>
    </lineage>
</organism>
<reference evidence="2" key="1">
    <citation type="submission" date="2016-10" db="EMBL/GenBank/DDBJ databases">
        <authorList>
            <person name="de Groot N.N."/>
        </authorList>
    </citation>
    <scope>NUCLEOTIDE SEQUENCE</scope>
</reference>
<dbReference type="GO" id="GO:0030643">
    <property type="term" value="P:intracellular phosphate ion homeostasis"/>
    <property type="evidence" value="ECO:0007669"/>
    <property type="project" value="InterPro"/>
</dbReference>
<proteinExistence type="predicted"/>
<feature type="domain" description="PhoU" evidence="1">
    <location>
        <begin position="28"/>
        <end position="94"/>
    </location>
</feature>
<evidence type="ECO:0000313" key="2">
    <source>
        <dbReference type="EMBL" id="SFV49776.1"/>
    </source>
</evidence>
<dbReference type="InterPro" id="IPR026022">
    <property type="entry name" value="PhoU_dom"/>
</dbReference>
<feature type="domain" description="PhoU" evidence="1">
    <location>
        <begin position="123"/>
        <end position="206"/>
    </location>
</feature>
<dbReference type="InterPro" id="IPR028366">
    <property type="entry name" value="PhoU"/>
</dbReference>